<protein>
    <recommendedName>
        <fullName evidence="3">Sortilin N-terminal domain-containing protein</fullName>
    </recommendedName>
</protein>
<dbReference type="PANTHER" id="PTHR43739:SF5">
    <property type="entry name" value="EXO-ALPHA-SIALIDASE"/>
    <property type="match status" value="1"/>
</dbReference>
<evidence type="ECO:0000256" key="1">
    <source>
        <dbReference type="ARBA" id="ARBA00022737"/>
    </source>
</evidence>
<proteinExistence type="predicted"/>
<evidence type="ECO:0000313" key="5">
    <source>
        <dbReference type="Proteomes" id="UP001225316"/>
    </source>
</evidence>
<keyword evidence="1" id="KW-0677">Repeat</keyword>
<keyword evidence="5" id="KW-1185">Reference proteome</keyword>
<reference evidence="4 5" key="1">
    <citation type="submission" date="2023-04" db="EMBL/GenBank/DDBJ databases">
        <title>A novel bacteria isolated from coastal sediment.</title>
        <authorList>
            <person name="Liu X.-J."/>
            <person name="Du Z.-J."/>
        </authorList>
    </citation>
    <scope>NUCLEOTIDE SEQUENCE [LARGE SCALE GENOMIC DNA]</scope>
    <source>
        <strain evidence="4 5">SDUM461003</strain>
    </source>
</reference>
<dbReference type="InterPro" id="IPR052025">
    <property type="entry name" value="Xyloglucanase_GH74"/>
</dbReference>
<comment type="caution">
    <text evidence="4">The sequence shown here is derived from an EMBL/GenBank/DDBJ whole genome shotgun (WGS) entry which is preliminary data.</text>
</comment>
<dbReference type="Proteomes" id="UP001225316">
    <property type="component" value="Unassembled WGS sequence"/>
</dbReference>
<evidence type="ECO:0000256" key="2">
    <source>
        <dbReference type="SAM" id="SignalP"/>
    </source>
</evidence>
<evidence type="ECO:0000259" key="3">
    <source>
        <dbReference type="Pfam" id="PF15902"/>
    </source>
</evidence>
<dbReference type="InterPro" id="IPR015943">
    <property type="entry name" value="WD40/YVTN_repeat-like_dom_sf"/>
</dbReference>
<organism evidence="4 5">
    <name type="scientific">Thalassobacterium maritimum</name>
    <dbReference type="NCBI Taxonomy" id="3041265"/>
    <lineage>
        <taxon>Bacteria</taxon>
        <taxon>Pseudomonadati</taxon>
        <taxon>Verrucomicrobiota</taxon>
        <taxon>Opitutia</taxon>
        <taxon>Puniceicoccales</taxon>
        <taxon>Coraliomargaritaceae</taxon>
        <taxon>Thalassobacterium</taxon>
    </lineage>
</organism>
<dbReference type="InterPro" id="IPR002860">
    <property type="entry name" value="BNR_rpt"/>
</dbReference>
<dbReference type="EMBL" id="JARXHW010000043">
    <property type="protein sequence ID" value="MDQ8208866.1"/>
    <property type="molecule type" value="Genomic_DNA"/>
</dbReference>
<feature type="domain" description="Sortilin N-terminal" evidence="3">
    <location>
        <begin position="785"/>
        <end position="870"/>
    </location>
</feature>
<evidence type="ECO:0000313" key="4">
    <source>
        <dbReference type="EMBL" id="MDQ8208866.1"/>
    </source>
</evidence>
<dbReference type="RefSeq" id="WP_308951588.1">
    <property type="nucleotide sequence ID" value="NZ_JARXHW010000043.1"/>
</dbReference>
<accession>A0ABU1AXQ5</accession>
<feature type="signal peptide" evidence="2">
    <location>
        <begin position="1"/>
        <end position="27"/>
    </location>
</feature>
<dbReference type="Gene3D" id="2.130.10.10">
    <property type="entry name" value="YVTN repeat-like/Quinoprotein amine dehydrogenase"/>
    <property type="match status" value="5"/>
</dbReference>
<dbReference type="InterPro" id="IPR031778">
    <property type="entry name" value="Sortilin_N"/>
</dbReference>
<dbReference type="PANTHER" id="PTHR43739">
    <property type="entry name" value="XYLOGLUCANASE (EUROFUNG)"/>
    <property type="match status" value="1"/>
</dbReference>
<keyword evidence="2" id="KW-0732">Signal</keyword>
<sequence length="882" mass="96590">MKFPSMRFARRLLGLLLTSLWITASAAAETPTVDAKWQQTGWGGGGYFYAAAFHPSKPGLIYLAGDVAGVYKTEDYGRNWRMINNGLANYGVFSLAVDSSNPDTVYAATESGLCKSMDAGETWQLLPQTGPKELAILGKKKKSIRSVAVDPRDGNVIYAGTPFGKVFRSRDGGQSWQEIYKVAVAGAEEGRLRLQYGKADGNYFGGMWTQLSFPEHVNPADAVGFGMNFKGDGSKPPKGFYIYLKGSGFTYQSRNLNELFAVEEARDVILTAEDFSIDPTFAKQHPDKAAALAATPDWSKVNRIDVSCVGDLPRQQHVASISSFFIAATQSSDGQVGSREQPVLVPIKVLSNKSRPSKYGNLRIGDPVAGAVHTVAVSPLDPKRLIAATDGNGLVLSSDQGASWVKLDTPQKASGVAFDPLQANVVYGTFFSDGLWKSNDFGKTWKRLKNGMAYKVSLLEVAVSPADSNDVYAVGSQGWNGAFYRSTDGGNTWIDSSYTKPDYAANPTLPETGELSRMSVVTNITINPLNPQQLYTSANWRCSLSEDGGKTWEERIQMADISCVTDIQFIGDRTYVTAMDEGTLMSPDNGKSWKQLWPLKYQGNLSGHNWRVRVNHIDGQDRIISTASPWDGSKPQLIVVSEDGGESYQTTTDGLPDYRISANTMWGRGYPRALAVDPSNPQVVYLGIDGDATKGKSGGGIFKSVDGGHTWQQLANQPGSRRMYYGLTIDPTNPQRIYWAGFGSKGGVYRSEDGGDSWQRVFSKDQYLFNLMTTADGTVYAGGKELYRSTDHGKTWKTVTKFNNKRSIVGIEVHPEDPNTLWISEVVWSNDASGGIYKTTDGGATWVDMTGDIPYRRPQVLRFNPETSELWAGYVGLYKIKQ</sequence>
<name>A0ABU1AXQ5_9BACT</name>
<gene>
    <name evidence="4" type="ORF">QEH52_15165</name>
</gene>
<feature type="chain" id="PRO_5046431863" description="Sortilin N-terminal domain-containing protein" evidence="2">
    <location>
        <begin position="28"/>
        <end position="882"/>
    </location>
</feature>
<dbReference type="CDD" id="cd15482">
    <property type="entry name" value="Sialidase_non-viral"/>
    <property type="match status" value="3"/>
</dbReference>
<dbReference type="Pfam" id="PF15899">
    <property type="entry name" value="BNR_6"/>
    <property type="match status" value="1"/>
</dbReference>
<dbReference type="SUPFAM" id="SSF110296">
    <property type="entry name" value="Oligoxyloglucan reducing end-specific cellobiohydrolase"/>
    <property type="match status" value="2"/>
</dbReference>
<dbReference type="Pfam" id="PF15902">
    <property type="entry name" value="Sortilin-Vps10"/>
    <property type="match status" value="1"/>
</dbReference>